<keyword evidence="8" id="KW-1185">Reference proteome</keyword>
<evidence type="ECO:0000313" key="8">
    <source>
        <dbReference type="Proteomes" id="UP000332933"/>
    </source>
</evidence>
<evidence type="ECO:0000313" key="7">
    <source>
        <dbReference type="EMBL" id="VFT87540.1"/>
    </source>
</evidence>
<feature type="region of interest" description="Disordered" evidence="4">
    <location>
        <begin position="1"/>
        <end position="51"/>
    </location>
</feature>
<dbReference type="CDD" id="cd10028">
    <property type="entry name" value="UDG-F2_TDG_MUG"/>
    <property type="match status" value="1"/>
</dbReference>
<organism evidence="7 8">
    <name type="scientific">Aphanomyces stellatus</name>
    <dbReference type="NCBI Taxonomy" id="120398"/>
    <lineage>
        <taxon>Eukaryota</taxon>
        <taxon>Sar</taxon>
        <taxon>Stramenopiles</taxon>
        <taxon>Oomycota</taxon>
        <taxon>Saprolegniomycetes</taxon>
        <taxon>Saprolegniales</taxon>
        <taxon>Verrucalvaceae</taxon>
        <taxon>Aphanomyces</taxon>
    </lineage>
</organism>
<dbReference type="Pfam" id="PF03167">
    <property type="entry name" value="UDG"/>
    <property type="match status" value="1"/>
</dbReference>
<dbReference type="PANTHER" id="PTHR12159">
    <property type="entry name" value="G/T AND G/U MISMATCH-SPECIFIC DNA GLYCOSYLASE"/>
    <property type="match status" value="1"/>
</dbReference>
<dbReference type="Proteomes" id="UP000332933">
    <property type="component" value="Unassembled WGS sequence"/>
</dbReference>
<evidence type="ECO:0000259" key="5">
    <source>
        <dbReference type="Pfam" id="PF03167"/>
    </source>
</evidence>
<keyword evidence="2" id="KW-0378">Hydrolase</keyword>
<feature type="domain" description="Uracil-DNA glycosylase-like" evidence="5">
    <location>
        <begin position="81"/>
        <end position="139"/>
    </location>
</feature>
<dbReference type="EMBL" id="VJMH01005223">
    <property type="protein sequence ID" value="KAF0698714.1"/>
    <property type="molecule type" value="Genomic_DNA"/>
</dbReference>
<reference evidence="6" key="2">
    <citation type="submission" date="2019-06" db="EMBL/GenBank/DDBJ databases">
        <title>Genomics analysis of Aphanomyces spp. identifies a new class of oomycete effector associated with host adaptation.</title>
        <authorList>
            <person name="Gaulin E."/>
        </authorList>
    </citation>
    <scope>NUCLEOTIDE SEQUENCE</scope>
    <source>
        <strain evidence="6">CBS 578.67</strain>
    </source>
</reference>
<keyword evidence="1" id="KW-0227">DNA damage</keyword>
<keyword evidence="3" id="KW-0234">DNA repair</keyword>
<reference evidence="7 8" key="1">
    <citation type="submission" date="2019-03" db="EMBL/GenBank/DDBJ databases">
        <authorList>
            <person name="Gaulin E."/>
            <person name="Dumas B."/>
        </authorList>
    </citation>
    <scope>NUCLEOTIDE SEQUENCE [LARGE SCALE GENOMIC DNA]</scope>
    <source>
        <strain evidence="7">CBS 568.67</strain>
    </source>
</reference>
<dbReference type="GO" id="GO:0004844">
    <property type="term" value="F:uracil DNA N-glycosylase activity"/>
    <property type="evidence" value="ECO:0007669"/>
    <property type="project" value="TreeGrafter"/>
</dbReference>
<gene>
    <name evidence="7" type="primary">Aste57867_10668</name>
    <name evidence="6" type="ORF">As57867_010628</name>
    <name evidence="7" type="ORF">ASTE57867_10668</name>
</gene>
<evidence type="ECO:0000313" key="6">
    <source>
        <dbReference type="EMBL" id="KAF0698714.1"/>
    </source>
</evidence>
<evidence type="ECO:0000256" key="1">
    <source>
        <dbReference type="ARBA" id="ARBA00022763"/>
    </source>
</evidence>
<dbReference type="OrthoDB" id="565731at2759"/>
<dbReference type="GO" id="GO:0008263">
    <property type="term" value="F:pyrimidine-specific mismatch base pair DNA N-glycosylase activity"/>
    <property type="evidence" value="ECO:0007669"/>
    <property type="project" value="TreeGrafter"/>
</dbReference>
<dbReference type="EMBL" id="CAADRA010005244">
    <property type="protein sequence ID" value="VFT87540.1"/>
    <property type="molecule type" value="Genomic_DNA"/>
</dbReference>
<dbReference type="GO" id="GO:0006285">
    <property type="term" value="P:base-excision repair, AP site formation"/>
    <property type="evidence" value="ECO:0007669"/>
    <property type="project" value="InterPro"/>
</dbReference>
<sequence>MFAKFRFGSGADGQTSEPSDSVGITPDKRATRSKQGRCPTSEDDPLPTKKAKTQVKLTRKWQERYHSICDACFDQVQECPHYPDQPLKLLIVGHNPSDHAWQSGFSYSNPSNRLWKLLAGDFSNVTWDGVLPKDWAMTDQNRMPHELGIGFSDLGIEPGNDAAAYDKSTMRRWKHAFYDRMRQHLQRVAANLHADEAAVPCENPYNHGPLLVAFSGKRQYTFLFDSPPKHAIPNGLQDPKDLPPDWPLPPSCQVHVLPSSSGRAAMTVAQRCKPYKDLAACFHALSKTPPPPNVPCQVTPTTHRSDDA</sequence>
<evidence type="ECO:0000256" key="4">
    <source>
        <dbReference type="SAM" id="MobiDB-lite"/>
    </source>
</evidence>
<name>A0A485KQY6_9STRA</name>
<dbReference type="SUPFAM" id="SSF52141">
    <property type="entry name" value="Uracil-DNA glycosylase-like"/>
    <property type="match status" value="1"/>
</dbReference>
<accession>A0A485KQY6</accession>
<dbReference type="AlphaFoldDB" id="A0A485KQY6"/>
<dbReference type="InterPro" id="IPR036895">
    <property type="entry name" value="Uracil-DNA_glycosylase-like_sf"/>
</dbReference>
<dbReference type="PANTHER" id="PTHR12159:SF9">
    <property type="entry name" value="G_T MISMATCH-SPECIFIC THYMINE DNA GLYCOSYLASE"/>
    <property type="match status" value="1"/>
</dbReference>
<dbReference type="InterPro" id="IPR005122">
    <property type="entry name" value="Uracil-DNA_glycosylase-like"/>
</dbReference>
<protein>
    <submittedName>
        <fullName evidence="7">Aste57867_10668 protein</fullName>
    </submittedName>
</protein>
<evidence type="ECO:0000256" key="3">
    <source>
        <dbReference type="ARBA" id="ARBA00023204"/>
    </source>
</evidence>
<proteinExistence type="predicted"/>
<dbReference type="Gene3D" id="3.40.470.10">
    <property type="entry name" value="Uracil-DNA glycosylase-like domain"/>
    <property type="match status" value="1"/>
</dbReference>
<dbReference type="InterPro" id="IPR015637">
    <property type="entry name" value="MUG/TDG"/>
</dbReference>
<evidence type="ECO:0000256" key="2">
    <source>
        <dbReference type="ARBA" id="ARBA00022801"/>
    </source>
</evidence>